<name>A0ABY2BLQ9_9ACTN</name>
<gene>
    <name evidence="2" type="ORF">EV644_105162</name>
</gene>
<dbReference type="Proteomes" id="UP000295818">
    <property type="component" value="Unassembled WGS sequence"/>
</dbReference>
<feature type="transmembrane region" description="Helical" evidence="1">
    <location>
        <begin position="12"/>
        <end position="33"/>
    </location>
</feature>
<feature type="transmembrane region" description="Helical" evidence="1">
    <location>
        <begin position="130"/>
        <end position="148"/>
    </location>
</feature>
<evidence type="ECO:0000313" key="3">
    <source>
        <dbReference type="Proteomes" id="UP000295818"/>
    </source>
</evidence>
<keyword evidence="1" id="KW-1133">Transmembrane helix</keyword>
<keyword evidence="1" id="KW-0472">Membrane</keyword>
<dbReference type="EMBL" id="SLWM01000005">
    <property type="protein sequence ID" value="TCO24130.1"/>
    <property type="molecule type" value="Genomic_DNA"/>
</dbReference>
<dbReference type="RefSeq" id="WP_132189091.1">
    <property type="nucleotide sequence ID" value="NZ_SLWM01000005.1"/>
</dbReference>
<accession>A0ABY2BLQ9</accession>
<evidence type="ECO:0000256" key="1">
    <source>
        <dbReference type="SAM" id="Phobius"/>
    </source>
</evidence>
<organism evidence="2 3">
    <name type="scientific">Kribbella orskensis</name>
    <dbReference type="NCBI Taxonomy" id="2512216"/>
    <lineage>
        <taxon>Bacteria</taxon>
        <taxon>Bacillati</taxon>
        <taxon>Actinomycetota</taxon>
        <taxon>Actinomycetes</taxon>
        <taxon>Propionibacteriales</taxon>
        <taxon>Kribbellaceae</taxon>
        <taxon>Kribbella</taxon>
    </lineage>
</organism>
<sequence length="167" mass="18188">MTWPPIGQRWSRLSATIAVRTGLAVVGVGVGLWGLRLLLQSLSVDALIRLPLWLAGAVIADDFLLVPLTISVGWMLTRWSIGPGHHRTVTTVRTTLLYAGITTLVAIPLLLRQGKGVNPTVLPRNYLRDWLLLEATIVLVGVLVAVLQGRRLTFRRSRASSGDIGGR</sequence>
<comment type="caution">
    <text evidence="2">The sequence shown here is derived from an EMBL/GenBank/DDBJ whole genome shotgun (WGS) entry which is preliminary data.</text>
</comment>
<evidence type="ECO:0000313" key="2">
    <source>
        <dbReference type="EMBL" id="TCO24130.1"/>
    </source>
</evidence>
<protein>
    <submittedName>
        <fullName evidence="2">Uncharacterized protein</fullName>
    </submittedName>
</protein>
<reference evidence="2 3" key="1">
    <citation type="journal article" date="2015" name="Stand. Genomic Sci.">
        <title>Genomic Encyclopedia of Bacterial and Archaeal Type Strains, Phase III: the genomes of soil and plant-associated and newly described type strains.</title>
        <authorList>
            <person name="Whitman W.B."/>
            <person name="Woyke T."/>
            <person name="Klenk H.P."/>
            <person name="Zhou Y."/>
            <person name="Lilburn T.G."/>
            <person name="Beck B.J."/>
            <person name="De Vos P."/>
            <person name="Vandamme P."/>
            <person name="Eisen J.A."/>
            <person name="Garrity G."/>
            <person name="Hugenholtz P."/>
            <person name="Kyrpides N.C."/>
        </authorList>
    </citation>
    <scope>NUCLEOTIDE SEQUENCE [LARGE SCALE GENOMIC DNA]</scope>
    <source>
        <strain evidence="2 3">VKM Ac-2538</strain>
    </source>
</reference>
<keyword evidence="1" id="KW-0812">Transmembrane</keyword>
<proteinExistence type="predicted"/>
<feature type="transmembrane region" description="Helical" evidence="1">
    <location>
        <begin position="53"/>
        <end position="76"/>
    </location>
</feature>
<feature type="transmembrane region" description="Helical" evidence="1">
    <location>
        <begin position="88"/>
        <end position="110"/>
    </location>
</feature>
<keyword evidence="3" id="KW-1185">Reference proteome</keyword>